<sequence length="772" mass="79853">MARFDGIPVDSPVKSKPRFSGELVEPAGSTAAATSTGQRSQVAPDGWRYGPSRDLAYGARSVLQGAGGLLGAVGGDAFNNYVANPIARAVGMQEARPYREEALALADRLGLPRAQTSGDRVLGDVGEALTGTGLTLGIGGGINALANLGRSAAAPVTNQLASFLSAQPVLQAVSAATGSGASSVAREAGGTQGNQLLAGLAGGFAPGTLSGLASLATAGRVSATGTVPTAAAGIARRAARGNDASGVQSMIDDFAASGTSPSVGQATGNRSASALETYLGNTPGGSGQIAQRAADQAAAARNATDDLSNRISAGGADLTPTQVGTNVQQGIYGPGGFVDRTQSVSDRLYSELDRHLPAGEMVPVSNARGALQEINAAINGAPELSHLFDQAALKQIERALVSDTTGGASVLSRPGMRENAAAYRQYLERQAQEAAERNARRQSLGMTVMEPVPSRADIEQNLSTTLGNMADGTLPYQALKELRSKVGKQVGATYLTRDAAHAEWKKLYAALSRDMEAAATTPEAKKAFARANNYYRLREQRLDAIGKIVQKEGGPEAAYQAMFTGARNGATPLKRVMDSLPAQVRADVSASFLQRMGRASKANQNAAGDAFSMETFLSNWADISPEAKKQLFSNARFGTDYVQNVNKLARMADSIRSGSKVFANPPGTAKQTALGVTLGGTGLIAGQNALQGNLGQAAITVASTLALAGANNLLARMMTNPKTVRWLARNTERDSGDIAGQINALLQIGREEDDNEVVELAQRLKAETAGAR</sequence>
<name>A0A6B8JBQ0_STEMA</name>
<gene>
    <name evidence="2" type="ORF">I5U67_11275</name>
</gene>
<comment type="caution">
    <text evidence="2">The sequence shown here is derived from an EMBL/GenBank/DDBJ whole genome shotgun (WGS) entry which is preliminary data.</text>
</comment>
<accession>A0A6B8JBQ0</accession>
<protein>
    <submittedName>
        <fullName evidence="2">Uncharacterized protein</fullName>
    </submittedName>
</protein>
<organism evidence="2 3">
    <name type="scientific">Stenotrophomonas maltophilia</name>
    <name type="common">Pseudomonas maltophilia</name>
    <name type="synonym">Xanthomonas maltophilia</name>
    <dbReference type="NCBI Taxonomy" id="40324"/>
    <lineage>
        <taxon>Bacteria</taxon>
        <taxon>Pseudomonadati</taxon>
        <taxon>Pseudomonadota</taxon>
        <taxon>Gammaproteobacteria</taxon>
        <taxon>Lysobacterales</taxon>
        <taxon>Lysobacteraceae</taxon>
        <taxon>Stenotrophomonas</taxon>
        <taxon>Stenotrophomonas maltophilia group</taxon>
    </lineage>
</organism>
<reference evidence="2" key="1">
    <citation type="submission" date="2020-11" db="EMBL/GenBank/DDBJ databases">
        <title>Enhanced detection system for hospital associated transmission using whole genome sequencing surveillance.</title>
        <authorList>
            <person name="Harrison L.H."/>
            <person name="Van Tyne D."/>
            <person name="Marsh J.W."/>
            <person name="Griffith M.P."/>
            <person name="Snyder D.J."/>
            <person name="Cooper V.S."/>
            <person name="Mustapha M."/>
        </authorList>
    </citation>
    <scope>NUCLEOTIDE SEQUENCE</scope>
    <source>
        <strain evidence="2">STEN00091</strain>
    </source>
</reference>
<dbReference type="EMBL" id="JADUNP010000020">
    <property type="protein sequence ID" value="MBH1652748.1"/>
    <property type="molecule type" value="Genomic_DNA"/>
</dbReference>
<evidence type="ECO:0000313" key="3">
    <source>
        <dbReference type="Proteomes" id="UP000625930"/>
    </source>
</evidence>
<feature type="region of interest" description="Disordered" evidence="1">
    <location>
        <begin position="1"/>
        <end position="47"/>
    </location>
</feature>
<dbReference type="AlphaFoldDB" id="A0A6B8JBQ0"/>
<feature type="compositionally biased region" description="Low complexity" evidence="1">
    <location>
        <begin position="27"/>
        <end position="37"/>
    </location>
</feature>
<evidence type="ECO:0000256" key="1">
    <source>
        <dbReference type="SAM" id="MobiDB-lite"/>
    </source>
</evidence>
<evidence type="ECO:0000313" key="2">
    <source>
        <dbReference type="EMBL" id="MBH1652748.1"/>
    </source>
</evidence>
<dbReference type="RefSeq" id="WP_154264536.1">
    <property type="nucleotide sequence ID" value="NZ_CP040438.1"/>
</dbReference>
<proteinExistence type="predicted"/>
<dbReference type="Proteomes" id="UP000625930">
    <property type="component" value="Unassembled WGS sequence"/>
</dbReference>